<evidence type="ECO:0000313" key="3">
    <source>
        <dbReference type="Proteomes" id="UP000326396"/>
    </source>
</evidence>
<dbReference type="Proteomes" id="UP000326396">
    <property type="component" value="Linkage Group LG1"/>
</dbReference>
<feature type="compositionally biased region" description="Polar residues" evidence="1">
    <location>
        <begin position="9"/>
        <end position="25"/>
    </location>
</feature>
<comment type="caution">
    <text evidence="2">The sequence shown here is derived from an EMBL/GenBank/DDBJ whole genome shotgun (WGS) entry which is preliminary data.</text>
</comment>
<organism evidence="2 3">
    <name type="scientific">Mikania micrantha</name>
    <name type="common">bitter vine</name>
    <dbReference type="NCBI Taxonomy" id="192012"/>
    <lineage>
        <taxon>Eukaryota</taxon>
        <taxon>Viridiplantae</taxon>
        <taxon>Streptophyta</taxon>
        <taxon>Embryophyta</taxon>
        <taxon>Tracheophyta</taxon>
        <taxon>Spermatophyta</taxon>
        <taxon>Magnoliopsida</taxon>
        <taxon>eudicotyledons</taxon>
        <taxon>Gunneridae</taxon>
        <taxon>Pentapetalae</taxon>
        <taxon>asterids</taxon>
        <taxon>campanulids</taxon>
        <taxon>Asterales</taxon>
        <taxon>Asteraceae</taxon>
        <taxon>Asteroideae</taxon>
        <taxon>Heliantheae alliance</taxon>
        <taxon>Eupatorieae</taxon>
        <taxon>Mikania</taxon>
    </lineage>
</organism>
<dbReference type="EMBL" id="SZYD01000001">
    <property type="protein sequence ID" value="KAD7478424.1"/>
    <property type="molecule type" value="Genomic_DNA"/>
</dbReference>
<gene>
    <name evidence="2" type="ORF">E3N88_01560</name>
</gene>
<evidence type="ECO:0000313" key="2">
    <source>
        <dbReference type="EMBL" id="KAD7478424.1"/>
    </source>
</evidence>
<accession>A0A5N6Q1A7</accession>
<evidence type="ECO:0000256" key="1">
    <source>
        <dbReference type="SAM" id="MobiDB-lite"/>
    </source>
</evidence>
<proteinExistence type="predicted"/>
<dbReference type="AlphaFoldDB" id="A0A5N6Q1A7"/>
<feature type="compositionally biased region" description="Basic and acidic residues" evidence="1">
    <location>
        <begin position="72"/>
        <end position="83"/>
    </location>
</feature>
<name>A0A5N6Q1A7_9ASTR</name>
<keyword evidence="3" id="KW-1185">Reference proteome</keyword>
<sequence>MGGEGLRIQSGSRASGGTLTHTGDWSNPILAITRQKTEDSTLEKGHKRSQAQSIDARACCLGIKRQIRGTKTKGERVNQKDSEESGFEEQDYIYTQSVP</sequence>
<feature type="region of interest" description="Disordered" evidence="1">
    <location>
        <begin position="1"/>
        <end position="30"/>
    </location>
</feature>
<reference evidence="2 3" key="1">
    <citation type="submission" date="2019-05" db="EMBL/GenBank/DDBJ databases">
        <title>Mikania micrantha, genome provides insights into the molecular mechanism of rapid growth.</title>
        <authorList>
            <person name="Liu B."/>
        </authorList>
    </citation>
    <scope>NUCLEOTIDE SEQUENCE [LARGE SCALE GENOMIC DNA]</scope>
    <source>
        <strain evidence="2">NLD-2019</strain>
        <tissue evidence="2">Leaf</tissue>
    </source>
</reference>
<protein>
    <submittedName>
        <fullName evidence="2">Uncharacterized protein</fullName>
    </submittedName>
</protein>
<feature type="region of interest" description="Disordered" evidence="1">
    <location>
        <begin position="70"/>
        <end position="99"/>
    </location>
</feature>